<protein>
    <submittedName>
        <fullName evidence="2">Uncharacterized protein</fullName>
    </submittedName>
</protein>
<organism evidence="2 3">
    <name type="scientific">Trinickia symbiotica</name>
    <dbReference type="NCBI Taxonomy" id="863227"/>
    <lineage>
        <taxon>Bacteria</taxon>
        <taxon>Pseudomonadati</taxon>
        <taxon>Pseudomonadota</taxon>
        <taxon>Betaproteobacteria</taxon>
        <taxon>Burkholderiales</taxon>
        <taxon>Burkholderiaceae</taxon>
        <taxon>Trinickia</taxon>
    </lineage>
</organism>
<comment type="caution">
    <text evidence="2">The sequence shown here is derived from an EMBL/GenBank/DDBJ whole genome shotgun (WGS) entry which is preliminary data.</text>
</comment>
<evidence type="ECO:0000256" key="1">
    <source>
        <dbReference type="SAM" id="MobiDB-lite"/>
    </source>
</evidence>
<accession>A0A2T3XT21</accession>
<name>A0A2T3XT21_9BURK</name>
<evidence type="ECO:0000313" key="2">
    <source>
        <dbReference type="EMBL" id="PTB19602.1"/>
    </source>
</evidence>
<dbReference type="EMBL" id="PYUC01000008">
    <property type="protein sequence ID" value="PTB19602.1"/>
    <property type="molecule type" value="Genomic_DNA"/>
</dbReference>
<dbReference type="Proteomes" id="UP000240638">
    <property type="component" value="Unassembled WGS sequence"/>
</dbReference>
<proteinExistence type="predicted"/>
<evidence type="ECO:0000313" key="3">
    <source>
        <dbReference type="Proteomes" id="UP000240638"/>
    </source>
</evidence>
<gene>
    <name evidence="2" type="ORF">C9I57_18170</name>
</gene>
<sequence length="104" mass="10856">MHVQFAHAALCKANGGEASTGKAARTVSPADEETRTLPGFGLPLRVTSRSASAVAEFSGETFARTGIVFCDGTSWETRRHRIPDGAVFASALSDRPPDHGISGA</sequence>
<feature type="region of interest" description="Disordered" evidence="1">
    <location>
        <begin position="14"/>
        <end position="40"/>
    </location>
</feature>
<reference evidence="2 3" key="1">
    <citation type="submission" date="2018-03" db="EMBL/GenBank/DDBJ databases">
        <title>Whole genome analyses suggest that Burkholderia sensu lato contains two further novel genera in the rhizoxinica-symbiotica group Mycetohabitans gen. nov., and Trinickia gen. nov.: implications for the evolution of diazotrophy and nodulation in the Burkholderiaceae.</title>
        <authorList>
            <person name="Estrada De Los Santos P."/>
            <person name="Palmer M."/>
            <person name="Chavez-Ramirez B."/>
            <person name="Steenkamp E.T."/>
            <person name="Hirsch A.M."/>
            <person name="Manyaka P."/>
            <person name="Maluk M."/>
            <person name="Lafos M."/>
            <person name="Crook M."/>
            <person name="Gross E."/>
            <person name="Simon M.F."/>
            <person name="Bueno Dos Reis Junior F."/>
            <person name="Poole P.S."/>
            <person name="Venter S.N."/>
            <person name="James E.K."/>
        </authorList>
    </citation>
    <scope>NUCLEOTIDE SEQUENCE [LARGE SCALE GENOMIC DNA]</scope>
    <source>
        <strain evidence="2 3">JPY-366</strain>
    </source>
</reference>
<dbReference type="AlphaFoldDB" id="A0A2T3XT21"/>